<reference evidence="1" key="1">
    <citation type="journal article" date="2020" name="Stud. Mycol.">
        <title>101 Dothideomycetes genomes: a test case for predicting lifestyles and emergence of pathogens.</title>
        <authorList>
            <person name="Haridas S."/>
            <person name="Albert R."/>
            <person name="Binder M."/>
            <person name="Bloem J."/>
            <person name="Labutti K."/>
            <person name="Salamov A."/>
            <person name="Andreopoulos B."/>
            <person name="Baker S."/>
            <person name="Barry K."/>
            <person name="Bills G."/>
            <person name="Bluhm B."/>
            <person name="Cannon C."/>
            <person name="Castanera R."/>
            <person name="Culley D."/>
            <person name="Daum C."/>
            <person name="Ezra D."/>
            <person name="Gonzalez J."/>
            <person name="Henrissat B."/>
            <person name="Kuo A."/>
            <person name="Liang C."/>
            <person name="Lipzen A."/>
            <person name="Lutzoni F."/>
            <person name="Magnuson J."/>
            <person name="Mondo S."/>
            <person name="Nolan M."/>
            <person name="Ohm R."/>
            <person name="Pangilinan J."/>
            <person name="Park H.-J."/>
            <person name="Ramirez L."/>
            <person name="Alfaro M."/>
            <person name="Sun H."/>
            <person name="Tritt A."/>
            <person name="Yoshinaga Y."/>
            <person name="Zwiers L.-H."/>
            <person name="Turgeon B."/>
            <person name="Goodwin S."/>
            <person name="Spatafora J."/>
            <person name="Crous P."/>
            <person name="Grigoriev I."/>
        </authorList>
    </citation>
    <scope>NUCLEOTIDE SEQUENCE</scope>
    <source>
        <strain evidence="1">CBS 125425</strain>
    </source>
</reference>
<dbReference type="Proteomes" id="UP000799444">
    <property type="component" value="Unassembled WGS sequence"/>
</dbReference>
<keyword evidence="2" id="KW-1185">Reference proteome</keyword>
<evidence type="ECO:0000313" key="1">
    <source>
        <dbReference type="EMBL" id="KAF2736683.1"/>
    </source>
</evidence>
<dbReference type="AlphaFoldDB" id="A0A9P4QZF1"/>
<dbReference type="EMBL" id="ML996122">
    <property type="protein sequence ID" value="KAF2736683.1"/>
    <property type="molecule type" value="Genomic_DNA"/>
</dbReference>
<dbReference type="PANTHER" id="PTHR37540">
    <property type="entry name" value="TRANSCRIPTION FACTOR (ACR-2), PUTATIVE-RELATED-RELATED"/>
    <property type="match status" value="1"/>
</dbReference>
<proteinExistence type="predicted"/>
<sequence length="471" mass="53504">MTDGEGNQQKYQFIDATRSDRATKRAIRSHAMRGKNAGKKHNRRSRLAIGHAIAKDSLTCPSGSGLFQAWKAKISSMNSDPFRQPPARTLAPISFPVEPSQTDFRLIGDFFYHVLDAMYPSQLCNTRNPARTWFLESLLEDSASFHCCVATIAAMSDCFFDRRPDTPTAIHHLNQVIRIINDRLNSPETVSNTTISVINLMVVRGMMLQDTTYETKMHFEGLIALIQLRGGLAQFEKTPGLLLKTCRTDLDNSLHVGSATFFYRDRLSEVVQVIESHGVCLGQNWTRHERKLDRLDEQLQKLLADFMWFSTFANADTRRKDLHPYQLQEIITSLGCRLTHYHPMSEPSLSDRLSSALHAGLTLFLIKLFTQHGNRRFLPYSLVRRYLIGVIEDGVDAEDEDVILWLCLLGGTSVLASQDHVWLHAKIIENCRALGVTDWEELCNQLSLFPWIKCLHDAAARTLWDEISDAI</sequence>
<organism evidence="1 2">
    <name type="scientific">Polyplosphaeria fusca</name>
    <dbReference type="NCBI Taxonomy" id="682080"/>
    <lineage>
        <taxon>Eukaryota</taxon>
        <taxon>Fungi</taxon>
        <taxon>Dikarya</taxon>
        <taxon>Ascomycota</taxon>
        <taxon>Pezizomycotina</taxon>
        <taxon>Dothideomycetes</taxon>
        <taxon>Pleosporomycetidae</taxon>
        <taxon>Pleosporales</taxon>
        <taxon>Tetraplosphaeriaceae</taxon>
        <taxon>Polyplosphaeria</taxon>
    </lineage>
</organism>
<dbReference type="InterPro" id="IPR021858">
    <property type="entry name" value="Fun_TF"/>
</dbReference>
<dbReference type="Pfam" id="PF11951">
    <property type="entry name" value="Fungal_trans_2"/>
    <property type="match status" value="1"/>
</dbReference>
<dbReference type="PANTHER" id="PTHR37540:SF9">
    <property type="entry name" value="ZN(2)-C6 FUNGAL-TYPE DOMAIN-CONTAINING PROTEIN"/>
    <property type="match status" value="1"/>
</dbReference>
<evidence type="ECO:0000313" key="2">
    <source>
        <dbReference type="Proteomes" id="UP000799444"/>
    </source>
</evidence>
<gene>
    <name evidence="1" type="ORF">EJ04DRAFT_575109</name>
</gene>
<comment type="caution">
    <text evidence="1">The sequence shown here is derived from an EMBL/GenBank/DDBJ whole genome shotgun (WGS) entry which is preliminary data.</text>
</comment>
<protein>
    <submittedName>
        <fullName evidence="1">Uncharacterized protein</fullName>
    </submittedName>
</protein>
<dbReference type="OrthoDB" id="4158087at2759"/>
<accession>A0A9P4QZF1</accession>
<name>A0A9P4QZF1_9PLEO</name>